<evidence type="ECO:0000259" key="3">
    <source>
        <dbReference type="PROSITE" id="PS50240"/>
    </source>
</evidence>
<gene>
    <name evidence="4" type="ORF">CAP_1077</name>
</gene>
<sequence length="293" mass="28489">MRLRAGAALVTLTLVGVAGCGAEDASGEASSSGGPSPGGSCAEEAGVAPPPGRGGGRGGDGEAKATGEATLPILGGALATGDAAVVAVNSLGVDCQRAGAPGCTGTLVGADLVLTAAHCVGEMPPERFVVLFGATADPGRGELGEGLVGQLFHVAEIRVHEGFDPETLAGDVAVLRLAEAGPATPVAVAGAGFAGVVEGAAGRVVGFGRADEPPAFAKREGAVVVSAVSETELVYEGDPAMTCAGDSGGPVFMTVEGVERLVGVTSRGDAACEQHGVAVRMDALPPSLLAEAW</sequence>
<name>A0A017STB4_9BACT</name>
<dbReference type="STRING" id="1192034.CAP_1077"/>
<organism evidence="4 5">
    <name type="scientific">Chondromyces apiculatus DSM 436</name>
    <dbReference type="NCBI Taxonomy" id="1192034"/>
    <lineage>
        <taxon>Bacteria</taxon>
        <taxon>Pseudomonadati</taxon>
        <taxon>Myxococcota</taxon>
        <taxon>Polyangia</taxon>
        <taxon>Polyangiales</taxon>
        <taxon>Polyangiaceae</taxon>
        <taxon>Chondromyces</taxon>
    </lineage>
</organism>
<feature type="region of interest" description="Disordered" evidence="1">
    <location>
        <begin position="25"/>
        <end position="65"/>
    </location>
</feature>
<reference evidence="4 5" key="1">
    <citation type="submission" date="2013-05" db="EMBL/GenBank/DDBJ databases">
        <title>Genome assembly of Chondromyces apiculatus DSM 436.</title>
        <authorList>
            <person name="Sharma G."/>
            <person name="Khatri I."/>
            <person name="Kaur C."/>
            <person name="Mayilraj S."/>
            <person name="Subramanian S."/>
        </authorList>
    </citation>
    <scope>NUCLEOTIDE SEQUENCE [LARGE SCALE GENOMIC DNA]</scope>
    <source>
        <strain evidence="4 5">DSM 436</strain>
    </source>
</reference>
<dbReference type="PANTHER" id="PTHR24260:SF136">
    <property type="entry name" value="GH08193P-RELATED"/>
    <property type="match status" value="1"/>
</dbReference>
<dbReference type="PROSITE" id="PS51257">
    <property type="entry name" value="PROKAR_LIPOPROTEIN"/>
    <property type="match status" value="1"/>
</dbReference>
<dbReference type="PROSITE" id="PS00134">
    <property type="entry name" value="TRYPSIN_HIS"/>
    <property type="match status" value="1"/>
</dbReference>
<dbReference type="InterPro" id="IPR001254">
    <property type="entry name" value="Trypsin_dom"/>
</dbReference>
<dbReference type="GO" id="GO:0006508">
    <property type="term" value="P:proteolysis"/>
    <property type="evidence" value="ECO:0007669"/>
    <property type="project" value="InterPro"/>
</dbReference>
<dbReference type="Gene3D" id="2.40.10.10">
    <property type="entry name" value="Trypsin-like serine proteases"/>
    <property type="match status" value="1"/>
</dbReference>
<feature type="chain" id="PRO_5001496335" description="Peptidase S1 domain-containing protein" evidence="2">
    <location>
        <begin position="23"/>
        <end position="293"/>
    </location>
</feature>
<dbReference type="EMBL" id="ASRX01000123">
    <property type="protein sequence ID" value="EYF00204.1"/>
    <property type="molecule type" value="Genomic_DNA"/>
</dbReference>
<keyword evidence="5" id="KW-1185">Reference proteome</keyword>
<protein>
    <recommendedName>
        <fullName evidence="3">Peptidase S1 domain-containing protein</fullName>
    </recommendedName>
</protein>
<dbReference type="Proteomes" id="UP000019678">
    <property type="component" value="Unassembled WGS sequence"/>
</dbReference>
<dbReference type="SUPFAM" id="SSF50494">
    <property type="entry name" value="Trypsin-like serine proteases"/>
    <property type="match status" value="1"/>
</dbReference>
<evidence type="ECO:0000256" key="1">
    <source>
        <dbReference type="SAM" id="MobiDB-lite"/>
    </source>
</evidence>
<dbReference type="InterPro" id="IPR018114">
    <property type="entry name" value="TRYPSIN_HIS"/>
</dbReference>
<dbReference type="InterPro" id="IPR051333">
    <property type="entry name" value="CLIP_Serine_Protease"/>
</dbReference>
<feature type="signal peptide" evidence="2">
    <location>
        <begin position="1"/>
        <end position="22"/>
    </location>
</feature>
<dbReference type="PROSITE" id="PS50240">
    <property type="entry name" value="TRYPSIN_DOM"/>
    <property type="match status" value="1"/>
</dbReference>
<dbReference type="PRINTS" id="PR00722">
    <property type="entry name" value="CHYMOTRYPSIN"/>
</dbReference>
<accession>A0A017STB4</accession>
<dbReference type="OrthoDB" id="5290391at2"/>
<feature type="domain" description="Peptidase S1" evidence="3">
    <location>
        <begin position="73"/>
        <end position="293"/>
    </location>
</feature>
<evidence type="ECO:0000313" key="4">
    <source>
        <dbReference type="EMBL" id="EYF00204.1"/>
    </source>
</evidence>
<dbReference type="AlphaFoldDB" id="A0A017STB4"/>
<dbReference type="PANTHER" id="PTHR24260">
    <property type="match status" value="1"/>
</dbReference>
<evidence type="ECO:0000313" key="5">
    <source>
        <dbReference type="Proteomes" id="UP000019678"/>
    </source>
</evidence>
<proteinExistence type="predicted"/>
<dbReference type="InterPro" id="IPR009003">
    <property type="entry name" value="Peptidase_S1_PA"/>
</dbReference>
<dbReference type="SMART" id="SM00020">
    <property type="entry name" value="Tryp_SPc"/>
    <property type="match status" value="1"/>
</dbReference>
<evidence type="ECO:0000256" key="2">
    <source>
        <dbReference type="SAM" id="SignalP"/>
    </source>
</evidence>
<dbReference type="RefSeq" id="WP_052376886.1">
    <property type="nucleotide sequence ID" value="NZ_ASRX01000123.1"/>
</dbReference>
<keyword evidence="2" id="KW-0732">Signal</keyword>
<feature type="compositionally biased region" description="Low complexity" evidence="1">
    <location>
        <begin position="25"/>
        <end position="47"/>
    </location>
</feature>
<dbReference type="GO" id="GO:0004252">
    <property type="term" value="F:serine-type endopeptidase activity"/>
    <property type="evidence" value="ECO:0007669"/>
    <property type="project" value="InterPro"/>
</dbReference>
<dbReference type="eggNOG" id="COG5640">
    <property type="taxonomic scope" value="Bacteria"/>
</dbReference>
<comment type="caution">
    <text evidence="4">The sequence shown here is derived from an EMBL/GenBank/DDBJ whole genome shotgun (WGS) entry which is preliminary data.</text>
</comment>
<dbReference type="Pfam" id="PF00089">
    <property type="entry name" value="Trypsin"/>
    <property type="match status" value="1"/>
</dbReference>
<dbReference type="InterPro" id="IPR001314">
    <property type="entry name" value="Peptidase_S1A"/>
</dbReference>
<dbReference type="InterPro" id="IPR043504">
    <property type="entry name" value="Peptidase_S1_PA_chymotrypsin"/>
</dbReference>